<sequence>MEKKYKSLTMLDICKQFGKEFTNERGNIPRCGVVPRFLDLEVIALSLTAEALSIDSENLLFVKLSTDYKDDFPHLISRRQYNDRRKYAFDLTASIRRRMASSLNEHEDMYCVDSKPVETCRLSRSSRSKAGREDYPKAPSKGYCASQNRYYYGYKLHAICSIKGIVHSFDMTKASVHDIRYLHRVYTELDC</sequence>
<gene>
    <name evidence="2" type="ORF">EZS27_007843</name>
</gene>
<dbReference type="EMBL" id="SNRY01000213">
    <property type="protein sequence ID" value="KAA6344528.1"/>
    <property type="molecule type" value="Genomic_DNA"/>
</dbReference>
<dbReference type="InterPro" id="IPR002559">
    <property type="entry name" value="Transposase_11"/>
</dbReference>
<dbReference type="GO" id="GO:0004803">
    <property type="term" value="F:transposase activity"/>
    <property type="evidence" value="ECO:0007669"/>
    <property type="project" value="InterPro"/>
</dbReference>
<name>A0A5J4SF46_9ZZZZ</name>
<dbReference type="GO" id="GO:0003677">
    <property type="term" value="F:DNA binding"/>
    <property type="evidence" value="ECO:0007669"/>
    <property type="project" value="InterPro"/>
</dbReference>
<proteinExistence type="predicted"/>
<dbReference type="Pfam" id="PF01609">
    <property type="entry name" value="DDE_Tnp_1"/>
    <property type="match status" value="1"/>
</dbReference>
<protein>
    <recommendedName>
        <fullName evidence="1">Transposase IS4-like domain-containing protein</fullName>
    </recommendedName>
</protein>
<organism evidence="2">
    <name type="scientific">termite gut metagenome</name>
    <dbReference type="NCBI Taxonomy" id="433724"/>
    <lineage>
        <taxon>unclassified sequences</taxon>
        <taxon>metagenomes</taxon>
        <taxon>organismal metagenomes</taxon>
    </lineage>
</organism>
<feature type="domain" description="Transposase IS4-like" evidence="1">
    <location>
        <begin position="110"/>
        <end position="187"/>
    </location>
</feature>
<accession>A0A5J4SF46</accession>
<reference evidence="2" key="1">
    <citation type="submission" date="2019-03" db="EMBL/GenBank/DDBJ databases">
        <title>Single cell metagenomics reveals metabolic interactions within the superorganism composed of flagellate Streblomastix strix and complex community of Bacteroidetes bacteria on its surface.</title>
        <authorList>
            <person name="Treitli S.C."/>
            <person name="Kolisko M."/>
            <person name="Husnik F."/>
            <person name="Keeling P."/>
            <person name="Hampl V."/>
        </authorList>
    </citation>
    <scope>NUCLEOTIDE SEQUENCE</scope>
    <source>
        <strain evidence="2">STM</strain>
    </source>
</reference>
<evidence type="ECO:0000259" key="1">
    <source>
        <dbReference type="Pfam" id="PF01609"/>
    </source>
</evidence>
<dbReference type="GO" id="GO:0006313">
    <property type="term" value="P:DNA transposition"/>
    <property type="evidence" value="ECO:0007669"/>
    <property type="project" value="InterPro"/>
</dbReference>
<dbReference type="AlphaFoldDB" id="A0A5J4SF46"/>
<evidence type="ECO:0000313" key="2">
    <source>
        <dbReference type="EMBL" id="KAA6344528.1"/>
    </source>
</evidence>
<comment type="caution">
    <text evidence="2">The sequence shown here is derived from an EMBL/GenBank/DDBJ whole genome shotgun (WGS) entry which is preliminary data.</text>
</comment>